<dbReference type="SUPFAM" id="SSF53383">
    <property type="entry name" value="PLP-dependent transferases"/>
    <property type="match status" value="1"/>
</dbReference>
<dbReference type="Gene3D" id="3.40.640.10">
    <property type="entry name" value="Type I PLP-dependent aspartate aminotransferase-like (Major domain)"/>
    <property type="match status" value="1"/>
</dbReference>
<dbReference type="VEuPathDB" id="FungiDB:SPPG_06034"/>
<dbReference type="GeneID" id="27689369"/>
<dbReference type="Gene3D" id="3.90.1150.10">
    <property type="entry name" value="Aspartate Aminotransferase, domain 1"/>
    <property type="match status" value="1"/>
</dbReference>
<dbReference type="AlphaFoldDB" id="A0A0L0HED1"/>
<dbReference type="InterPro" id="IPR004839">
    <property type="entry name" value="Aminotransferase_I/II_large"/>
</dbReference>
<dbReference type="InParanoid" id="A0A0L0HED1"/>
<dbReference type="RefSeq" id="XP_016607128.1">
    <property type="nucleotide sequence ID" value="XM_016754240.1"/>
</dbReference>
<dbReference type="InterPro" id="IPR015421">
    <property type="entry name" value="PyrdxlP-dep_Trfase_major"/>
</dbReference>
<organism evidence="2 3">
    <name type="scientific">Spizellomyces punctatus (strain DAOM BR117)</name>
    <dbReference type="NCBI Taxonomy" id="645134"/>
    <lineage>
        <taxon>Eukaryota</taxon>
        <taxon>Fungi</taxon>
        <taxon>Fungi incertae sedis</taxon>
        <taxon>Chytridiomycota</taxon>
        <taxon>Chytridiomycota incertae sedis</taxon>
        <taxon>Chytridiomycetes</taxon>
        <taxon>Spizellomycetales</taxon>
        <taxon>Spizellomycetaceae</taxon>
        <taxon>Spizellomyces</taxon>
    </lineage>
</organism>
<feature type="domain" description="Aminotransferase class I/classII large" evidence="1">
    <location>
        <begin position="49"/>
        <end position="415"/>
    </location>
</feature>
<protein>
    <recommendedName>
        <fullName evidence="1">Aminotransferase class I/classII large domain-containing protein</fullName>
    </recommendedName>
</protein>
<evidence type="ECO:0000313" key="3">
    <source>
        <dbReference type="Proteomes" id="UP000053201"/>
    </source>
</evidence>
<dbReference type="eggNOG" id="KOG0634">
    <property type="taxonomic scope" value="Eukaryota"/>
</dbReference>
<dbReference type="PANTHER" id="PTHR42858">
    <property type="entry name" value="AMINOTRANSFERASE"/>
    <property type="match status" value="1"/>
</dbReference>
<dbReference type="Pfam" id="PF00155">
    <property type="entry name" value="Aminotran_1_2"/>
    <property type="match status" value="1"/>
</dbReference>
<dbReference type="GO" id="GO:0047536">
    <property type="term" value="F:2-aminoadipate transaminase activity"/>
    <property type="evidence" value="ECO:0007669"/>
    <property type="project" value="TreeGrafter"/>
</dbReference>
<gene>
    <name evidence="2" type="ORF">SPPG_06034</name>
</gene>
<dbReference type="OMA" id="DFLQWPV"/>
<dbReference type="InterPro" id="IPR015422">
    <property type="entry name" value="PyrdxlP-dep_Trfase_small"/>
</dbReference>
<dbReference type="Proteomes" id="UP000053201">
    <property type="component" value="Unassembled WGS sequence"/>
</dbReference>
<proteinExistence type="predicted"/>
<dbReference type="EMBL" id="KQ257459">
    <property type="protein sequence ID" value="KNC99088.1"/>
    <property type="molecule type" value="Genomic_DNA"/>
</dbReference>
<dbReference type="STRING" id="645134.A0A0L0HED1"/>
<accession>A0A0L0HED1</accession>
<keyword evidence="3" id="KW-1185">Reference proteome</keyword>
<dbReference type="CDD" id="cd00609">
    <property type="entry name" value="AAT_like"/>
    <property type="match status" value="1"/>
</dbReference>
<sequence length="424" mass="46744">MAQAKYSKEDATLFPTDDPTLISFDYGAPGPDLLPVKLIPIAAQTRFARDDADHALQYGPVLGDKEFRVELAKFLTKEYADVPVNYENLAVTSGATQSFFNIITLFTYSKTIFLVEDPTYFLAIRMLADHGFSGDRLIPIPTDEHGLQVDAVAETLSRLSSTQSDDTCPPGRYPYLLYLVPNHNNPTGSTLISTRREQLVKLARKHNVLVVCDDVYNLLHYDPTTPPTKRVVAYDDLKGSGNVISNCSFSKIFAPGVRVGWIEAATGIINRLAGSGVMYSGGSPNHLTTGLLTSLLQTSHFSQNLVSLRTTYATRMNAMITTLQTHLPPTAHFVPPKGGYFIWITLPPHINTTQLKQALFSSSTTANPVFSSLVKERVSFKPGAEFSLKGDTCQNCLRLSFAYYDVNILVEGCKRLCRVLKSVC</sequence>
<evidence type="ECO:0000313" key="2">
    <source>
        <dbReference type="EMBL" id="KNC99088.1"/>
    </source>
</evidence>
<name>A0A0L0HED1_SPIPD</name>
<dbReference type="PANTHER" id="PTHR42858:SF1">
    <property type="entry name" value="LD15494P"/>
    <property type="match status" value="1"/>
</dbReference>
<dbReference type="GO" id="GO:0030170">
    <property type="term" value="F:pyridoxal phosphate binding"/>
    <property type="evidence" value="ECO:0007669"/>
    <property type="project" value="InterPro"/>
</dbReference>
<evidence type="ECO:0000259" key="1">
    <source>
        <dbReference type="Pfam" id="PF00155"/>
    </source>
</evidence>
<dbReference type="OrthoDB" id="691673at2759"/>
<dbReference type="InterPro" id="IPR015424">
    <property type="entry name" value="PyrdxlP-dep_Trfase"/>
</dbReference>
<reference evidence="2 3" key="1">
    <citation type="submission" date="2009-08" db="EMBL/GenBank/DDBJ databases">
        <title>The Genome Sequence of Spizellomyces punctatus strain DAOM BR117.</title>
        <authorList>
            <consortium name="The Broad Institute Genome Sequencing Platform"/>
            <person name="Russ C."/>
            <person name="Cuomo C."/>
            <person name="Shea T."/>
            <person name="Young S.K."/>
            <person name="Zeng Q."/>
            <person name="Koehrsen M."/>
            <person name="Haas B."/>
            <person name="Borodovsky M."/>
            <person name="Guigo R."/>
            <person name="Alvarado L."/>
            <person name="Berlin A."/>
            <person name="Bochicchio J."/>
            <person name="Borenstein D."/>
            <person name="Chapman S."/>
            <person name="Chen Z."/>
            <person name="Engels R."/>
            <person name="Freedman E."/>
            <person name="Gellesch M."/>
            <person name="Goldberg J."/>
            <person name="Griggs A."/>
            <person name="Gujja S."/>
            <person name="Heiman D."/>
            <person name="Hepburn T."/>
            <person name="Howarth C."/>
            <person name="Jen D."/>
            <person name="Larson L."/>
            <person name="Lewis B."/>
            <person name="Mehta T."/>
            <person name="Park D."/>
            <person name="Pearson M."/>
            <person name="Roberts A."/>
            <person name="Saif S."/>
            <person name="Shenoy N."/>
            <person name="Sisk P."/>
            <person name="Stolte C."/>
            <person name="Sykes S."/>
            <person name="Thomson T."/>
            <person name="Walk T."/>
            <person name="White J."/>
            <person name="Yandava C."/>
            <person name="Burger G."/>
            <person name="Gray M.W."/>
            <person name="Holland P.W.H."/>
            <person name="King N."/>
            <person name="Lang F.B.F."/>
            <person name="Roger A.J."/>
            <person name="Ruiz-Trillo I."/>
            <person name="Lander E."/>
            <person name="Nusbaum C."/>
        </authorList>
    </citation>
    <scope>NUCLEOTIDE SEQUENCE [LARGE SCALE GENOMIC DNA]</scope>
    <source>
        <strain evidence="2 3">DAOM BR117</strain>
    </source>
</reference>